<sequence length="466" mass="52202">MTMTASSTAPAETTAGLRLRLARSAQEPDSAVTPDTEFRRWFAAQRQSRRYDVRRIPFAELAGWHFQDGTGNLVHRSGRFFSIEGLHVRTAWNGRETSWTQPIINQPEIGILGIVVKEFGGVLHCLMQAKMEPGNIDTVQLSPTVQATRSNYTGVHGGSAVRHLEYFVPPRRGSRVLFDSLQSEQGSWFLRKRNRNVVVEAFGDVPEHEDFVWLTLGQIYRLMHEDNVLNMDARTVLSQLPSFALGGVALHSKQEVLSRLTEVRARREFVQRSVPLADVRDWRRTGDEIGHRSGQHFSLIAADIRADSREVTRWSQPLLAPAEQGLAAFVVRRIGGVPHLLAHARTEAGVLNVAELAPTVQCQPGHALSLPAADRPRYLDVVLDAPRDRILFGSVQSEEGGRFHRADTRYQLIEVGDEFPVEVPEEFVWVTEEQLGDLLRHGNYVNIEARTLLTALRASGAAGRLR</sequence>
<feature type="domain" description="dTDP-4-dehydro-6-deoxy-alpha-D-glucopyranose 2,3-dehydratase" evidence="1">
    <location>
        <begin position="36"/>
        <end position="240"/>
    </location>
</feature>
<protein>
    <submittedName>
        <fullName evidence="2">NDP-hexose 2,3-dehydratase family protein</fullName>
    </submittedName>
</protein>
<evidence type="ECO:0000313" key="2">
    <source>
        <dbReference type="EMBL" id="MBL7253415.1"/>
    </source>
</evidence>
<dbReference type="Proteomes" id="UP000598996">
    <property type="component" value="Unassembled WGS sequence"/>
</dbReference>
<accession>A0ABS1VFM1</accession>
<organism evidence="2 3">
    <name type="scientific">Paractinoplanes lichenicola</name>
    <dbReference type="NCBI Taxonomy" id="2802976"/>
    <lineage>
        <taxon>Bacteria</taxon>
        <taxon>Bacillati</taxon>
        <taxon>Actinomycetota</taxon>
        <taxon>Actinomycetes</taxon>
        <taxon>Micromonosporales</taxon>
        <taxon>Micromonosporaceae</taxon>
        <taxon>Paractinoplanes</taxon>
    </lineage>
</organism>
<proteinExistence type="predicted"/>
<dbReference type="InterPro" id="IPR038153">
    <property type="entry name" value="EvaA-like_sf"/>
</dbReference>
<gene>
    <name evidence="2" type="ORF">JKJ07_03735</name>
</gene>
<dbReference type="Gene3D" id="3.90.79.40">
    <property type="entry name" value="EvaA sugar 2,3-dehydratase subunit"/>
    <property type="match status" value="2"/>
</dbReference>
<evidence type="ECO:0000259" key="1">
    <source>
        <dbReference type="Pfam" id="PF03559"/>
    </source>
</evidence>
<dbReference type="InterPro" id="IPR005212">
    <property type="entry name" value="EvaA-like"/>
</dbReference>
<evidence type="ECO:0000313" key="3">
    <source>
        <dbReference type="Proteomes" id="UP000598996"/>
    </source>
</evidence>
<feature type="domain" description="dTDP-4-dehydro-6-deoxy-alpha-D-glucopyranose 2,3-dehydratase" evidence="1">
    <location>
        <begin position="254"/>
        <end position="456"/>
    </location>
</feature>
<keyword evidence="3" id="KW-1185">Reference proteome</keyword>
<name>A0ABS1VFM1_9ACTN</name>
<comment type="caution">
    <text evidence="2">The sequence shown here is derived from an EMBL/GenBank/DDBJ whole genome shotgun (WGS) entry which is preliminary data.</text>
</comment>
<dbReference type="Pfam" id="PF03559">
    <property type="entry name" value="Hexose_dehydrat"/>
    <property type="match status" value="2"/>
</dbReference>
<reference evidence="2 3" key="1">
    <citation type="submission" date="2021-01" db="EMBL/GenBank/DDBJ databases">
        <title>Actinoplanes sp. nov. LDG1-01 isolated from lichen.</title>
        <authorList>
            <person name="Saeng-In P."/>
            <person name="Phongsopitanun W."/>
            <person name="Kanchanasin P."/>
            <person name="Yuki M."/>
            <person name="Kudo T."/>
            <person name="Ohkuma M."/>
            <person name="Tanasupawat S."/>
        </authorList>
    </citation>
    <scope>NUCLEOTIDE SEQUENCE [LARGE SCALE GENOMIC DNA]</scope>
    <source>
        <strain evidence="2 3">LDG1-01</strain>
    </source>
</reference>
<dbReference type="EMBL" id="JAENHO010000001">
    <property type="protein sequence ID" value="MBL7253415.1"/>
    <property type="molecule type" value="Genomic_DNA"/>
</dbReference>